<dbReference type="RefSeq" id="XP_052129568.1">
    <property type="nucleotide sequence ID" value="XM_052273608.1"/>
</dbReference>
<dbReference type="KEGG" id="foc:127750921"/>
<dbReference type="GeneID" id="127750921"/>
<protein>
    <submittedName>
        <fullName evidence="2">Uncharacterized protein LOC127750921</fullName>
    </submittedName>
</protein>
<gene>
    <name evidence="2" type="primary">LOC127750921</name>
</gene>
<evidence type="ECO:0000313" key="2">
    <source>
        <dbReference type="RefSeq" id="XP_052129568.1"/>
    </source>
</evidence>
<dbReference type="OrthoDB" id="7697815at2759"/>
<accession>A0A9C6XSL1</accession>
<reference evidence="2" key="1">
    <citation type="submission" date="2025-08" db="UniProtKB">
        <authorList>
            <consortium name="RefSeq"/>
        </authorList>
    </citation>
    <scope>IDENTIFICATION</scope>
    <source>
        <tissue evidence="2">Whole organism</tissue>
    </source>
</reference>
<keyword evidence="1" id="KW-1185">Reference proteome</keyword>
<dbReference type="Proteomes" id="UP000504606">
    <property type="component" value="Unplaced"/>
</dbReference>
<name>A0A9C6XSL1_FRAOC</name>
<sequence length="125" mass="14325">MSCWSLRKVQTYNGSPAVSGQVTLLLMKVLFISQVTKGPKDKFLIKISLCFRIEESDLDELSCTDIEQQWGALKSSSLKEYEAKKLTDLCHVKAKRDVYVSILPEVTKEMENKWREALTNCKKFS</sequence>
<proteinExistence type="predicted"/>
<evidence type="ECO:0000313" key="1">
    <source>
        <dbReference type="Proteomes" id="UP000504606"/>
    </source>
</evidence>
<dbReference type="AlphaFoldDB" id="A0A9C6XSL1"/>
<organism evidence="1 2">
    <name type="scientific">Frankliniella occidentalis</name>
    <name type="common">Western flower thrips</name>
    <name type="synonym">Euthrips occidentalis</name>
    <dbReference type="NCBI Taxonomy" id="133901"/>
    <lineage>
        <taxon>Eukaryota</taxon>
        <taxon>Metazoa</taxon>
        <taxon>Ecdysozoa</taxon>
        <taxon>Arthropoda</taxon>
        <taxon>Hexapoda</taxon>
        <taxon>Insecta</taxon>
        <taxon>Pterygota</taxon>
        <taxon>Neoptera</taxon>
        <taxon>Paraneoptera</taxon>
        <taxon>Thysanoptera</taxon>
        <taxon>Terebrantia</taxon>
        <taxon>Thripoidea</taxon>
        <taxon>Thripidae</taxon>
        <taxon>Frankliniella</taxon>
    </lineage>
</organism>